<evidence type="ECO:0000259" key="12">
    <source>
        <dbReference type="Pfam" id="PF01225"/>
    </source>
</evidence>
<keyword evidence="8 10" id="KW-0131">Cell cycle</keyword>
<dbReference type="GO" id="GO:0005737">
    <property type="term" value="C:cytoplasm"/>
    <property type="evidence" value="ECO:0007669"/>
    <property type="project" value="UniProtKB-SubCell"/>
</dbReference>
<dbReference type="NCBIfam" id="TIGR01143">
    <property type="entry name" value="murF"/>
    <property type="match status" value="1"/>
</dbReference>
<accession>A0A917PPD3</accession>
<dbReference type="GO" id="GO:0071555">
    <property type="term" value="P:cell wall organization"/>
    <property type="evidence" value="ECO:0007669"/>
    <property type="project" value="UniProtKB-KW"/>
</dbReference>
<protein>
    <recommendedName>
        <fullName evidence="10 11">UDP-N-acetylmuramoyl-tripeptide--D-alanyl-D-alanine ligase</fullName>
        <ecNumber evidence="10 11">6.3.2.10</ecNumber>
    </recommendedName>
    <alternativeName>
        <fullName evidence="10">D-alanyl-D-alanine-adding enzyme</fullName>
    </alternativeName>
</protein>
<dbReference type="GO" id="GO:0008360">
    <property type="term" value="P:regulation of cell shape"/>
    <property type="evidence" value="ECO:0007669"/>
    <property type="project" value="UniProtKB-KW"/>
</dbReference>
<reference evidence="15" key="1">
    <citation type="journal article" date="2014" name="Int. J. Syst. Evol. Microbiol.">
        <title>Complete genome sequence of Corynebacterium casei LMG S-19264T (=DSM 44701T), isolated from a smear-ripened cheese.</title>
        <authorList>
            <consortium name="US DOE Joint Genome Institute (JGI-PGF)"/>
            <person name="Walter F."/>
            <person name="Albersmeier A."/>
            <person name="Kalinowski J."/>
            <person name="Ruckert C."/>
        </authorList>
    </citation>
    <scope>NUCLEOTIDE SEQUENCE</scope>
    <source>
        <strain evidence="15">JCM 12580</strain>
    </source>
</reference>
<dbReference type="InterPro" id="IPR051046">
    <property type="entry name" value="MurCDEF_CellWall_CoF430Synth"/>
</dbReference>
<keyword evidence="9 10" id="KW-0961">Cell wall biogenesis/degradation</keyword>
<evidence type="ECO:0000256" key="7">
    <source>
        <dbReference type="ARBA" id="ARBA00022984"/>
    </source>
</evidence>
<evidence type="ECO:0000259" key="14">
    <source>
        <dbReference type="Pfam" id="PF08245"/>
    </source>
</evidence>
<dbReference type="Gene3D" id="3.40.1190.10">
    <property type="entry name" value="Mur-like, catalytic domain"/>
    <property type="match status" value="1"/>
</dbReference>
<sequence>MLFTTKWLATLFPNYRGQAMDNIEVAEVATDSRKKLDESLFVPLEGENFDGHDYMKDAFDRGASAALWDKKKGLPDFLPADFPVFFVEDTLAAMQELAKAYREKVNPVVIAITGSNGKTTTKDITASVVGASFKTHYTQGNLNNQIGVPLTILSMPPDTEVLVAEMGMNHFGEIETLTKIARPDYAVITNIGESHIEYLGSREGIAEAKLEIIEGITKNGYLLIDGDEPLLRHIHLRDGVITCGFEDHNDVAITNITISQQSTQFELSDDDSYTIPLLGSHHALNASFAVTIGGLLNIATKTVKQALTELELTSMRFELMNGKNGSFIINDAYNASPTSMKASINAVKHLEGFRQKVLVLGDVFELGKNSKQLHRTVADSIDESMTAVLTFGKDADEISSAVFKQTPAIDCRHFTSKETLLDALNAYITKDTLVLFKASRGMQFESFVKQVIDPSQ</sequence>
<keyword evidence="1 10" id="KW-0963">Cytoplasm</keyword>
<keyword evidence="5 10" id="KW-0067">ATP-binding</keyword>
<comment type="pathway">
    <text evidence="10 11">Cell wall biogenesis; peptidoglycan biosynthesis.</text>
</comment>
<evidence type="ECO:0000256" key="11">
    <source>
        <dbReference type="RuleBase" id="RU004136"/>
    </source>
</evidence>
<comment type="caution">
    <text evidence="15">The sequence shown here is derived from an EMBL/GenBank/DDBJ whole genome shotgun (WGS) entry which is preliminary data.</text>
</comment>
<dbReference type="InterPro" id="IPR005863">
    <property type="entry name" value="UDP-N-AcMur_synth"/>
</dbReference>
<dbReference type="AlphaFoldDB" id="A0A917PPD3"/>
<comment type="similarity">
    <text evidence="10">Belongs to the MurCDEF family. MurF subfamily.</text>
</comment>
<evidence type="ECO:0000256" key="1">
    <source>
        <dbReference type="ARBA" id="ARBA00022490"/>
    </source>
</evidence>
<dbReference type="Gene3D" id="3.40.1390.10">
    <property type="entry name" value="MurE/MurF, N-terminal domain"/>
    <property type="match status" value="1"/>
</dbReference>
<dbReference type="Pfam" id="PF08245">
    <property type="entry name" value="Mur_ligase_M"/>
    <property type="match status" value="1"/>
</dbReference>
<dbReference type="InterPro" id="IPR004101">
    <property type="entry name" value="Mur_ligase_C"/>
</dbReference>
<dbReference type="GO" id="GO:0005524">
    <property type="term" value="F:ATP binding"/>
    <property type="evidence" value="ECO:0007669"/>
    <property type="project" value="UniProtKB-UniRule"/>
</dbReference>
<dbReference type="InterPro" id="IPR000713">
    <property type="entry name" value="Mur_ligase_N"/>
</dbReference>
<keyword evidence="4 10" id="KW-0547">Nucleotide-binding</keyword>
<name>A0A917PPD3_9BACI</name>
<dbReference type="InterPro" id="IPR035911">
    <property type="entry name" value="MurE/MurF_N"/>
</dbReference>
<dbReference type="GO" id="GO:0047480">
    <property type="term" value="F:UDP-N-acetylmuramoyl-tripeptide-D-alanyl-D-alanine ligase activity"/>
    <property type="evidence" value="ECO:0007669"/>
    <property type="project" value="UniProtKB-UniRule"/>
</dbReference>
<evidence type="ECO:0000256" key="5">
    <source>
        <dbReference type="ARBA" id="ARBA00022840"/>
    </source>
</evidence>
<comment type="subcellular location">
    <subcellularLocation>
        <location evidence="10 11">Cytoplasm</location>
    </subcellularLocation>
</comment>
<evidence type="ECO:0000256" key="9">
    <source>
        <dbReference type="ARBA" id="ARBA00023316"/>
    </source>
</evidence>
<evidence type="ECO:0000313" key="15">
    <source>
        <dbReference type="EMBL" id="GGJ86713.1"/>
    </source>
</evidence>
<keyword evidence="16" id="KW-1185">Reference proteome</keyword>
<reference evidence="15" key="2">
    <citation type="submission" date="2020-09" db="EMBL/GenBank/DDBJ databases">
        <authorList>
            <person name="Sun Q."/>
            <person name="Ohkuma M."/>
        </authorList>
    </citation>
    <scope>NUCLEOTIDE SEQUENCE</scope>
    <source>
        <strain evidence="15">JCM 12580</strain>
    </source>
</reference>
<evidence type="ECO:0000256" key="4">
    <source>
        <dbReference type="ARBA" id="ARBA00022741"/>
    </source>
</evidence>
<keyword evidence="7 10" id="KW-0573">Peptidoglycan synthesis</keyword>
<dbReference type="Pfam" id="PF01225">
    <property type="entry name" value="Mur_ligase"/>
    <property type="match status" value="1"/>
</dbReference>
<evidence type="ECO:0000256" key="8">
    <source>
        <dbReference type="ARBA" id="ARBA00023306"/>
    </source>
</evidence>
<dbReference type="EMBL" id="BMNQ01000004">
    <property type="protein sequence ID" value="GGJ86713.1"/>
    <property type="molecule type" value="Genomic_DNA"/>
</dbReference>
<keyword evidence="6 10" id="KW-0133">Cell shape</keyword>
<dbReference type="SUPFAM" id="SSF53244">
    <property type="entry name" value="MurD-like peptide ligases, peptide-binding domain"/>
    <property type="match status" value="1"/>
</dbReference>
<keyword evidence="2 10" id="KW-0436">Ligase</keyword>
<dbReference type="GO" id="GO:0051301">
    <property type="term" value="P:cell division"/>
    <property type="evidence" value="ECO:0007669"/>
    <property type="project" value="UniProtKB-KW"/>
</dbReference>
<feature type="domain" description="Mur ligase N-terminal catalytic" evidence="12">
    <location>
        <begin position="25"/>
        <end position="102"/>
    </location>
</feature>
<evidence type="ECO:0000256" key="10">
    <source>
        <dbReference type="HAMAP-Rule" id="MF_02019"/>
    </source>
</evidence>
<gene>
    <name evidence="10 15" type="primary">murF</name>
    <name evidence="15" type="ORF">GCM10007063_06560</name>
</gene>
<dbReference type="HAMAP" id="MF_02019">
    <property type="entry name" value="MurF"/>
    <property type="match status" value="1"/>
</dbReference>
<evidence type="ECO:0000259" key="13">
    <source>
        <dbReference type="Pfam" id="PF02875"/>
    </source>
</evidence>
<dbReference type="GO" id="GO:0009252">
    <property type="term" value="P:peptidoglycan biosynthetic process"/>
    <property type="evidence" value="ECO:0007669"/>
    <property type="project" value="UniProtKB-UniRule"/>
</dbReference>
<dbReference type="Pfam" id="PF02875">
    <property type="entry name" value="Mur_ligase_C"/>
    <property type="match status" value="1"/>
</dbReference>
<feature type="domain" description="Mur ligase C-terminal" evidence="13">
    <location>
        <begin position="315"/>
        <end position="440"/>
    </location>
</feature>
<dbReference type="PANTHER" id="PTHR43024">
    <property type="entry name" value="UDP-N-ACETYLMURAMOYL-TRIPEPTIDE--D-ALANYL-D-ALANINE LIGASE"/>
    <property type="match status" value="1"/>
</dbReference>
<dbReference type="InterPro" id="IPR036615">
    <property type="entry name" value="Mur_ligase_C_dom_sf"/>
</dbReference>
<comment type="catalytic activity">
    <reaction evidence="10 11">
        <text>D-alanyl-D-alanine + UDP-N-acetyl-alpha-D-muramoyl-L-alanyl-gamma-D-glutamyl-meso-2,6-diaminopimelate + ATP = UDP-N-acetyl-alpha-D-muramoyl-L-alanyl-gamma-D-glutamyl-meso-2,6-diaminopimeloyl-D-alanyl-D-alanine + ADP + phosphate + H(+)</text>
        <dbReference type="Rhea" id="RHEA:28374"/>
        <dbReference type="ChEBI" id="CHEBI:15378"/>
        <dbReference type="ChEBI" id="CHEBI:30616"/>
        <dbReference type="ChEBI" id="CHEBI:43474"/>
        <dbReference type="ChEBI" id="CHEBI:57822"/>
        <dbReference type="ChEBI" id="CHEBI:61386"/>
        <dbReference type="ChEBI" id="CHEBI:83905"/>
        <dbReference type="ChEBI" id="CHEBI:456216"/>
        <dbReference type="EC" id="6.3.2.10"/>
    </reaction>
</comment>
<feature type="binding site" evidence="10">
    <location>
        <begin position="114"/>
        <end position="120"/>
    </location>
    <ligand>
        <name>ATP</name>
        <dbReference type="ChEBI" id="CHEBI:30616"/>
    </ligand>
</feature>
<dbReference type="PANTHER" id="PTHR43024:SF1">
    <property type="entry name" value="UDP-N-ACETYLMURAMOYL-TRIPEPTIDE--D-ALANYL-D-ALANINE LIGASE"/>
    <property type="match status" value="1"/>
</dbReference>
<dbReference type="SUPFAM" id="SSF63418">
    <property type="entry name" value="MurE/MurF N-terminal domain"/>
    <property type="match status" value="1"/>
</dbReference>
<evidence type="ECO:0000313" key="16">
    <source>
        <dbReference type="Proteomes" id="UP000658382"/>
    </source>
</evidence>
<dbReference type="Proteomes" id="UP000658382">
    <property type="component" value="Unassembled WGS sequence"/>
</dbReference>
<dbReference type="EC" id="6.3.2.10" evidence="10 11"/>
<feature type="domain" description="Mur ligase central" evidence="14">
    <location>
        <begin position="112"/>
        <end position="291"/>
    </location>
</feature>
<proteinExistence type="inferred from homology"/>
<dbReference type="Gene3D" id="3.90.190.20">
    <property type="entry name" value="Mur ligase, C-terminal domain"/>
    <property type="match status" value="1"/>
</dbReference>
<evidence type="ECO:0000256" key="2">
    <source>
        <dbReference type="ARBA" id="ARBA00022598"/>
    </source>
</evidence>
<dbReference type="InterPro" id="IPR013221">
    <property type="entry name" value="Mur_ligase_cen"/>
</dbReference>
<comment type="function">
    <text evidence="10 11">Involved in cell wall formation. Catalyzes the final step in the synthesis of UDP-N-acetylmuramoyl-pentapeptide, the precursor of murein.</text>
</comment>
<dbReference type="InterPro" id="IPR036565">
    <property type="entry name" value="Mur-like_cat_sf"/>
</dbReference>
<keyword evidence="3 10" id="KW-0132">Cell division</keyword>
<evidence type="ECO:0000256" key="6">
    <source>
        <dbReference type="ARBA" id="ARBA00022960"/>
    </source>
</evidence>
<evidence type="ECO:0000256" key="3">
    <source>
        <dbReference type="ARBA" id="ARBA00022618"/>
    </source>
</evidence>
<dbReference type="SUPFAM" id="SSF53623">
    <property type="entry name" value="MurD-like peptide ligases, catalytic domain"/>
    <property type="match status" value="1"/>
</dbReference>
<organism evidence="15 16">
    <name type="scientific">Lentibacillus kapialis</name>
    <dbReference type="NCBI Taxonomy" id="340214"/>
    <lineage>
        <taxon>Bacteria</taxon>
        <taxon>Bacillati</taxon>
        <taxon>Bacillota</taxon>
        <taxon>Bacilli</taxon>
        <taxon>Bacillales</taxon>
        <taxon>Bacillaceae</taxon>
        <taxon>Lentibacillus</taxon>
    </lineage>
</organism>